<dbReference type="Gene3D" id="3.40.50.200">
    <property type="entry name" value="Peptidase S8/S53 domain"/>
    <property type="match status" value="1"/>
</dbReference>
<evidence type="ECO:0000256" key="1">
    <source>
        <dbReference type="ARBA" id="ARBA00011073"/>
    </source>
</evidence>
<dbReference type="InterPro" id="IPR023827">
    <property type="entry name" value="Peptidase_S8_Asp-AS"/>
</dbReference>
<evidence type="ECO:0000259" key="8">
    <source>
        <dbReference type="Pfam" id="PF00082"/>
    </source>
</evidence>
<organism evidence="9 10">
    <name type="scientific">Solirubrobacter ginsenosidimutans</name>
    <dbReference type="NCBI Taxonomy" id="490573"/>
    <lineage>
        <taxon>Bacteria</taxon>
        <taxon>Bacillati</taxon>
        <taxon>Actinomycetota</taxon>
        <taxon>Thermoleophilia</taxon>
        <taxon>Solirubrobacterales</taxon>
        <taxon>Solirubrobacteraceae</taxon>
        <taxon>Solirubrobacter</taxon>
    </lineage>
</organism>
<evidence type="ECO:0000256" key="5">
    <source>
        <dbReference type="PROSITE-ProRule" id="PRU01240"/>
    </source>
</evidence>
<dbReference type="PROSITE" id="PS00138">
    <property type="entry name" value="SUBTILASE_SER"/>
    <property type="match status" value="1"/>
</dbReference>
<dbReference type="InterPro" id="IPR036852">
    <property type="entry name" value="Peptidase_S8/S53_dom_sf"/>
</dbReference>
<protein>
    <submittedName>
        <fullName evidence="9">S8 family serine peptidase</fullName>
    </submittedName>
</protein>
<keyword evidence="10" id="KW-1185">Reference proteome</keyword>
<evidence type="ECO:0000256" key="2">
    <source>
        <dbReference type="ARBA" id="ARBA00022670"/>
    </source>
</evidence>
<dbReference type="SUPFAM" id="SSF52743">
    <property type="entry name" value="Subtilisin-like"/>
    <property type="match status" value="1"/>
</dbReference>
<dbReference type="PROSITE" id="PS00137">
    <property type="entry name" value="SUBTILASE_HIS"/>
    <property type="match status" value="1"/>
</dbReference>
<dbReference type="InterPro" id="IPR051048">
    <property type="entry name" value="Peptidase_S8/S53_subtilisin"/>
</dbReference>
<feature type="domain" description="Peptidase S8/S53" evidence="8">
    <location>
        <begin position="50"/>
        <end position="308"/>
    </location>
</feature>
<evidence type="ECO:0000256" key="3">
    <source>
        <dbReference type="ARBA" id="ARBA00022801"/>
    </source>
</evidence>
<dbReference type="InterPro" id="IPR000209">
    <property type="entry name" value="Peptidase_S8/S53_dom"/>
</dbReference>
<feature type="active site" description="Charge relay system" evidence="5">
    <location>
        <position position="275"/>
    </location>
</feature>
<feature type="active site" description="Charge relay system" evidence="5">
    <location>
        <position position="59"/>
    </location>
</feature>
<evidence type="ECO:0000256" key="7">
    <source>
        <dbReference type="SAM" id="SignalP"/>
    </source>
</evidence>
<comment type="similarity">
    <text evidence="1 5 6">Belongs to the peptidase S8 family.</text>
</comment>
<dbReference type="GO" id="GO:0006508">
    <property type="term" value="P:proteolysis"/>
    <property type="evidence" value="ECO:0007669"/>
    <property type="project" value="UniProtKB-KW"/>
</dbReference>
<comment type="caution">
    <text evidence="9">The sequence shown here is derived from an EMBL/GenBank/DDBJ whole genome shotgun (WGS) entry which is preliminary data.</text>
</comment>
<dbReference type="InterPro" id="IPR023828">
    <property type="entry name" value="Peptidase_S8_Ser-AS"/>
</dbReference>
<keyword evidence="4 5" id="KW-0720">Serine protease</keyword>
<dbReference type="RefSeq" id="WP_270045436.1">
    <property type="nucleotide sequence ID" value="NZ_JAPDOD010000060.1"/>
</dbReference>
<feature type="chain" id="PRO_5040734024" evidence="7">
    <location>
        <begin position="24"/>
        <end position="528"/>
    </location>
</feature>
<name>A0A9X3N0I3_9ACTN</name>
<dbReference type="GO" id="GO:0004252">
    <property type="term" value="F:serine-type endopeptidase activity"/>
    <property type="evidence" value="ECO:0007669"/>
    <property type="project" value="UniProtKB-UniRule"/>
</dbReference>
<dbReference type="PROSITE" id="PS51892">
    <property type="entry name" value="SUBTILASE"/>
    <property type="match status" value="1"/>
</dbReference>
<dbReference type="PANTHER" id="PTHR43399:SF4">
    <property type="entry name" value="CELL WALL-ASSOCIATED PROTEASE"/>
    <property type="match status" value="1"/>
</dbReference>
<sequence>MARALVALLAVLPLAASAAPAIADPSPVEQWAASPQTVLDLPGAWKLSQGAGVMVAVVDSGIRLSHPDLAPNLWTNPTEIPGNDKDDDGNGYVDDIHGVDLTGEHSLNDQDGHGTHVAGTIAAAQNGQGVVGVAYKAKLMTVRVLDSRGSGSTKMLADGIRYAAANGAQIINLSLETTADDPKVRAAVKEAAAANVLIVCSAGNMGRNVDRRPLYPVSIPSDNLVGVAATAPADDGEAIPQFSNFGPLTVPVAAPGEGVVSTAKDGGYETRSGTSMAAPHVSGVAALMASVAPGLSAQQLRGLLLEHAVRPPTPGKPGYVDALGSVQAAAQDARAAISTLGQTPTVRILSAKRRGRVIRVQMTKSGAVSDVRVRLDGEEVSVLRGKRSPLTLVLRNFKGHQLLAEGLDASGRRIASAKARVGGTSPAPATIALSGSTVAGAAVAEVLDARPHATRFTLVGGGTDMGIADAARGIVDAGLVDRPLTASDPAGLTFTPLAGSTTLGFVTRGAPQPDLARILRWIAASATP</sequence>
<evidence type="ECO:0000313" key="10">
    <source>
        <dbReference type="Proteomes" id="UP001149140"/>
    </source>
</evidence>
<dbReference type="PRINTS" id="PR00723">
    <property type="entry name" value="SUBTILISIN"/>
</dbReference>
<proteinExistence type="inferred from homology"/>
<feature type="active site" description="Charge relay system" evidence="5">
    <location>
        <position position="113"/>
    </location>
</feature>
<evidence type="ECO:0000256" key="4">
    <source>
        <dbReference type="ARBA" id="ARBA00022825"/>
    </source>
</evidence>
<evidence type="ECO:0000256" key="6">
    <source>
        <dbReference type="RuleBase" id="RU003355"/>
    </source>
</evidence>
<dbReference type="InterPro" id="IPR034204">
    <property type="entry name" value="PfSUB1-like_cat_dom"/>
</dbReference>
<reference evidence="9" key="1">
    <citation type="submission" date="2022-10" db="EMBL/GenBank/DDBJ databases">
        <title>The WGS of Solirubrobacter ginsenosidimutans DSM 21036.</title>
        <authorList>
            <person name="Jiang Z."/>
        </authorList>
    </citation>
    <scope>NUCLEOTIDE SEQUENCE</scope>
    <source>
        <strain evidence="9">DSM 21036</strain>
    </source>
</reference>
<dbReference type="AlphaFoldDB" id="A0A9X3N0I3"/>
<keyword evidence="3 5" id="KW-0378">Hydrolase</keyword>
<keyword evidence="7" id="KW-0732">Signal</keyword>
<dbReference type="Proteomes" id="UP001149140">
    <property type="component" value="Unassembled WGS sequence"/>
</dbReference>
<dbReference type="Pfam" id="PF00082">
    <property type="entry name" value="Peptidase_S8"/>
    <property type="match status" value="1"/>
</dbReference>
<accession>A0A9X3N0I3</accession>
<dbReference type="PROSITE" id="PS00136">
    <property type="entry name" value="SUBTILASE_ASP"/>
    <property type="match status" value="1"/>
</dbReference>
<dbReference type="CDD" id="cd07473">
    <property type="entry name" value="Peptidases_S8_Subtilisin_like"/>
    <property type="match status" value="1"/>
</dbReference>
<dbReference type="PANTHER" id="PTHR43399">
    <property type="entry name" value="SUBTILISIN-RELATED"/>
    <property type="match status" value="1"/>
</dbReference>
<dbReference type="EMBL" id="JAPDOD010000060">
    <property type="protein sequence ID" value="MDA0166179.1"/>
    <property type="molecule type" value="Genomic_DNA"/>
</dbReference>
<keyword evidence="2 5" id="KW-0645">Protease</keyword>
<feature type="signal peptide" evidence="7">
    <location>
        <begin position="1"/>
        <end position="23"/>
    </location>
</feature>
<evidence type="ECO:0000313" key="9">
    <source>
        <dbReference type="EMBL" id="MDA0166179.1"/>
    </source>
</evidence>
<dbReference type="InterPro" id="IPR022398">
    <property type="entry name" value="Peptidase_S8_His-AS"/>
</dbReference>
<gene>
    <name evidence="9" type="ORF">OM076_38295</name>
</gene>
<dbReference type="InterPro" id="IPR015500">
    <property type="entry name" value="Peptidase_S8_subtilisin-rel"/>
</dbReference>